<dbReference type="Proteomes" id="UP000094893">
    <property type="component" value="Unassembled WGS sequence"/>
</dbReference>
<dbReference type="EMBL" id="LWSA01000142">
    <property type="protein sequence ID" value="OCX72487.1"/>
    <property type="molecule type" value="Genomic_DNA"/>
</dbReference>
<dbReference type="STRING" id="930.GCA_002079865_01437"/>
<dbReference type="Pfam" id="PF03524">
    <property type="entry name" value="CagX"/>
    <property type="match status" value="1"/>
</dbReference>
<keyword evidence="1" id="KW-0732">Signal</keyword>
<protein>
    <recommendedName>
        <fullName evidence="4">Conjugal transfer protein</fullName>
    </recommendedName>
</protein>
<evidence type="ECO:0000256" key="1">
    <source>
        <dbReference type="SAM" id="SignalP"/>
    </source>
</evidence>
<evidence type="ECO:0000313" key="2">
    <source>
        <dbReference type="EMBL" id="OCX72487.1"/>
    </source>
</evidence>
<reference evidence="2 3" key="1">
    <citation type="journal article" date="2016" name="Int. J. Mol. Sci.">
        <title>Comparative genomics of the extreme acidophile Acidithiobacillus thiooxidans reveals intraspecific divergence and niche adaptation.</title>
        <authorList>
            <person name="Zhang X."/>
            <person name="Feng X."/>
            <person name="Tao J."/>
            <person name="Ma L."/>
            <person name="Xiao Y."/>
            <person name="Liang Y."/>
            <person name="Liu X."/>
            <person name="Yin H."/>
        </authorList>
    </citation>
    <scope>NUCLEOTIDE SEQUENCE [LARGE SCALE GENOMIC DNA]</scope>
    <source>
        <strain evidence="2 3">A02</strain>
    </source>
</reference>
<comment type="caution">
    <text evidence="2">The sequence shown here is derived from an EMBL/GenBank/DDBJ whole genome shotgun (WGS) entry which is preliminary data.</text>
</comment>
<dbReference type="InterPro" id="IPR010258">
    <property type="entry name" value="Conjugal_tfr_TrbG/VirB9/CagX"/>
</dbReference>
<proteinExistence type="predicted"/>
<feature type="chain" id="PRO_5009838001" description="Conjugal transfer protein" evidence="1">
    <location>
        <begin position="22"/>
        <end position="322"/>
    </location>
</feature>
<gene>
    <name evidence="2" type="ORF">A6P07_09820</name>
</gene>
<dbReference type="AlphaFoldDB" id="A0A1C2I5Q6"/>
<evidence type="ECO:0008006" key="4">
    <source>
        <dbReference type="Google" id="ProtNLM"/>
    </source>
</evidence>
<dbReference type="RefSeq" id="WP_024893843.1">
    <property type="nucleotide sequence ID" value="NZ_JABBDU010000069.1"/>
</dbReference>
<organism evidence="2 3">
    <name type="scientific">Acidithiobacillus thiooxidans</name>
    <name type="common">Thiobacillus thiooxidans</name>
    <dbReference type="NCBI Taxonomy" id="930"/>
    <lineage>
        <taxon>Bacteria</taxon>
        <taxon>Pseudomonadati</taxon>
        <taxon>Pseudomonadota</taxon>
        <taxon>Acidithiobacillia</taxon>
        <taxon>Acidithiobacillales</taxon>
        <taxon>Acidithiobacillaceae</taxon>
        <taxon>Acidithiobacillus</taxon>
    </lineage>
</organism>
<feature type="signal peptide" evidence="1">
    <location>
        <begin position="1"/>
        <end position="21"/>
    </location>
</feature>
<name>A0A1C2I5Q6_ACITH</name>
<sequence length="322" mass="35163">MRKNLKPILMLAGMLPTMAFAAPLEAPQIGGQGFVSGISVNTANAWETTKNADNFVGYNLPLKIEEQSLWNAWRHGHIRQLPYMAQSDGAVIYPLGQITPILQTCPGNYSLIVLNRGAVPEKMLGAPSGFWNVETGVAGDHAIIAVSPIYPGLKSNLQVMATGPHGNLITYSVDLTSGKTRYTPKLSFYRAEHRQIKRPIPILLKQNGSLPNTVIADTSPDAVHLSVNWEMQCVTGRCQDIMPVVVANTPQKTFVHFRHAQKTAPMVLPRNRSGASWYAPSHLENGGKTLVIEGNPYQVDLLEEGHKGIVSEVRLTQEGSAK</sequence>
<accession>A0A1C2I5Q6</accession>
<evidence type="ECO:0000313" key="3">
    <source>
        <dbReference type="Proteomes" id="UP000094893"/>
    </source>
</evidence>